<reference evidence="6 7" key="1">
    <citation type="submission" date="2017-10" db="EMBL/GenBank/DDBJ databases">
        <title>Novel microbial diversity and functional potential in the marine mammal oral microbiome.</title>
        <authorList>
            <person name="Dudek N.K."/>
            <person name="Sun C.L."/>
            <person name="Burstein D."/>
            <person name="Kantor R.S."/>
            <person name="Aliaga Goltsman D.S."/>
            <person name="Bik E.M."/>
            <person name="Thomas B.C."/>
            <person name="Banfield J.F."/>
            <person name="Relman D.A."/>
        </authorList>
    </citation>
    <scope>NUCLEOTIDE SEQUENCE [LARGE SCALE GENOMIC DNA]</scope>
    <source>
        <strain evidence="6">DOLJORAL78_47_16</strain>
    </source>
</reference>
<dbReference type="Pfam" id="PF13407">
    <property type="entry name" value="Peripla_BP_4"/>
    <property type="match status" value="1"/>
</dbReference>
<organism evidence="6 7">
    <name type="scientific">candidate division KSB3 bacterium</name>
    <dbReference type="NCBI Taxonomy" id="2044937"/>
    <lineage>
        <taxon>Bacteria</taxon>
        <taxon>candidate division KSB3</taxon>
    </lineage>
</organism>
<evidence type="ECO:0000256" key="3">
    <source>
        <dbReference type="ARBA" id="ARBA00022729"/>
    </source>
</evidence>
<evidence type="ECO:0000313" key="7">
    <source>
        <dbReference type="Proteomes" id="UP000230821"/>
    </source>
</evidence>
<sequence>MKKFSMCLLTVSLVLTMTVGAFAAEGPFKIAFMPGIADPFYFTMEKGAQAKADELGDEVELIVGQYPKSWGPEAQVPILEALVARGDIDLLFTAPTSTEALIPVLKKVHESGIPVITVDTYIGDGDYTKESDYSFPLAYIGTDNEAGGVVVAEAMAKMIGEKGQVMVENTNPDVSSVQGREKGFVAGMEKFPNIEVVAIEYCLDNQEKAQAQVAAVLQKYPALAGVFGTNTFSAQGAYRAIVNAGLTGAVKVGTWDATEDLIGALRKGEVDLVLAQKPAEIGSLAVESAYKYLKDGTEIPGKKQVPGFFVFTKENVDDPDAQQYIYSK</sequence>
<evidence type="ECO:0000259" key="5">
    <source>
        <dbReference type="Pfam" id="PF13407"/>
    </source>
</evidence>
<dbReference type="AlphaFoldDB" id="A0A2G6KIQ3"/>
<feature type="chain" id="PRO_5013559618" description="Periplasmic binding protein domain-containing protein" evidence="4">
    <location>
        <begin position="24"/>
        <end position="328"/>
    </location>
</feature>
<dbReference type="PANTHER" id="PTHR46847">
    <property type="entry name" value="D-ALLOSE-BINDING PERIPLASMIC PROTEIN-RELATED"/>
    <property type="match status" value="1"/>
</dbReference>
<keyword evidence="3 4" id="KW-0732">Signal</keyword>
<comment type="caution">
    <text evidence="6">The sequence shown here is derived from an EMBL/GenBank/DDBJ whole genome shotgun (WGS) entry which is preliminary data.</text>
</comment>
<dbReference type="Gene3D" id="3.40.50.2300">
    <property type="match status" value="2"/>
</dbReference>
<dbReference type="SUPFAM" id="SSF53822">
    <property type="entry name" value="Periplasmic binding protein-like I"/>
    <property type="match status" value="1"/>
</dbReference>
<evidence type="ECO:0000256" key="2">
    <source>
        <dbReference type="ARBA" id="ARBA00007639"/>
    </source>
</evidence>
<proteinExistence type="inferred from homology"/>
<protein>
    <recommendedName>
        <fullName evidence="5">Periplasmic binding protein domain-containing protein</fullName>
    </recommendedName>
</protein>
<dbReference type="PANTHER" id="PTHR46847:SF4">
    <property type="entry name" value="AUTOINDUCER 2-BINDING PROTEIN LSRB"/>
    <property type="match status" value="1"/>
</dbReference>
<feature type="signal peptide" evidence="4">
    <location>
        <begin position="1"/>
        <end position="23"/>
    </location>
</feature>
<evidence type="ECO:0000256" key="4">
    <source>
        <dbReference type="SAM" id="SignalP"/>
    </source>
</evidence>
<evidence type="ECO:0000256" key="1">
    <source>
        <dbReference type="ARBA" id="ARBA00004196"/>
    </source>
</evidence>
<dbReference type="GO" id="GO:0030313">
    <property type="term" value="C:cell envelope"/>
    <property type="evidence" value="ECO:0007669"/>
    <property type="project" value="UniProtKB-SubCell"/>
</dbReference>
<dbReference type="InterPro" id="IPR028082">
    <property type="entry name" value="Peripla_BP_I"/>
</dbReference>
<gene>
    <name evidence="6" type="ORF">CSA56_03775</name>
</gene>
<dbReference type="EMBL" id="PDSK01000040">
    <property type="protein sequence ID" value="PIE35534.1"/>
    <property type="molecule type" value="Genomic_DNA"/>
</dbReference>
<feature type="domain" description="Periplasmic binding protein" evidence="5">
    <location>
        <begin position="33"/>
        <end position="296"/>
    </location>
</feature>
<dbReference type="InterPro" id="IPR025997">
    <property type="entry name" value="SBP_2_dom"/>
</dbReference>
<dbReference type="Proteomes" id="UP000230821">
    <property type="component" value="Unassembled WGS sequence"/>
</dbReference>
<comment type="subcellular location">
    <subcellularLocation>
        <location evidence="1">Cell envelope</location>
    </subcellularLocation>
</comment>
<comment type="similarity">
    <text evidence="2">Belongs to the bacterial solute-binding protein 2 family.</text>
</comment>
<dbReference type="GO" id="GO:0030246">
    <property type="term" value="F:carbohydrate binding"/>
    <property type="evidence" value="ECO:0007669"/>
    <property type="project" value="UniProtKB-ARBA"/>
</dbReference>
<dbReference type="CDD" id="cd20007">
    <property type="entry name" value="PBP1_ABC_sugar_binding-like"/>
    <property type="match status" value="1"/>
</dbReference>
<accession>A0A2G6KIQ3</accession>
<name>A0A2G6KIQ3_9BACT</name>
<evidence type="ECO:0000313" key="6">
    <source>
        <dbReference type="EMBL" id="PIE35534.1"/>
    </source>
</evidence>